<dbReference type="EMBL" id="JAGETM010000003">
    <property type="protein sequence ID" value="MBO1997255.1"/>
    <property type="molecule type" value="Genomic_DNA"/>
</dbReference>
<evidence type="ECO:0000313" key="2">
    <source>
        <dbReference type="Proteomes" id="UP000664002"/>
    </source>
</evidence>
<comment type="caution">
    <text evidence="1">The sequence shown here is derived from an EMBL/GenBank/DDBJ whole genome shotgun (WGS) entry which is preliminary data.</text>
</comment>
<organism evidence="1 2">
    <name type="scientific">Klebsiella pneumoniae</name>
    <dbReference type="NCBI Taxonomy" id="573"/>
    <lineage>
        <taxon>Bacteria</taxon>
        <taxon>Pseudomonadati</taxon>
        <taxon>Pseudomonadota</taxon>
        <taxon>Gammaproteobacteria</taxon>
        <taxon>Enterobacterales</taxon>
        <taxon>Enterobacteriaceae</taxon>
        <taxon>Klebsiella/Raoultella group</taxon>
        <taxon>Klebsiella</taxon>
        <taxon>Klebsiella pneumoniae complex</taxon>
    </lineage>
</organism>
<evidence type="ECO:0000313" key="1">
    <source>
        <dbReference type="EMBL" id="MBO1997255.1"/>
    </source>
</evidence>
<accession>A0A939NM68</accession>
<proteinExistence type="predicted"/>
<sequence length="56" mass="6089">MSESQSALYLMALTTPMLVSHPLRPLLTRWFTGAGVHGGTDDGLRRVVVAGRCFSQ</sequence>
<gene>
    <name evidence="1" type="ORF">J4730_06685</name>
</gene>
<protein>
    <submittedName>
        <fullName evidence="1">Uncharacterized protein</fullName>
    </submittedName>
</protein>
<reference evidence="1" key="1">
    <citation type="submission" date="2021-03" db="EMBL/GenBank/DDBJ databases">
        <title>Molecular epidemiology and mechanisms of colistin and carbapenem resistance in Enterobacteriaceae from clinical isolates, the environment and porcine samples in Pretoria, South Africa.</title>
        <authorList>
            <person name="Bogoshi D."/>
            <person name="Mbelle N.M."/>
            <person name="Naidoo V."/>
            <person name="Osei Sekyere J."/>
        </authorList>
    </citation>
    <scope>NUCLEOTIDE SEQUENCE</scope>
    <source>
        <strain evidence="1">C027</strain>
    </source>
</reference>
<dbReference type="AlphaFoldDB" id="A0A939NM68"/>
<name>A0A939NM68_KLEPN</name>
<dbReference type="Proteomes" id="UP000664002">
    <property type="component" value="Unassembled WGS sequence"/>
</dbReference>